<feature type="coiled-coil region" evidence="1">
    <location>
        <begin position="481"/>
        <end position="512"/>
    </location>
</feature>
<dbReference type="HOGENOM" id="CLU_403758_0_0_9"/>
<dbReference type="AlphaFoldDB" id="A0A0F4KPX3"/>
<evidence type="ECO:0000256" key="3">
    <source>
        <dbReference type="SAM" id="Phobius"/>
    </source>
</evidence>
<comment type="caution">
    <text evidence="4">The sequence shown here is derived from an EMBL/GenBank/DDBJ whole genome shotgun (WGS) entry which is preliminary data.</text>
</comment>
<accession>A0A0F4KPX3</accession>
<feature type="compositionally biased region" description="Polar residues" evidence="2">
    <location>
        <begin position="360"/>
        <end position="373"/>
    </location>
</feature>
<feature type="compositionally biased region" description="Polar residues" evidence="2">
    <location>
        <begin position="217"/>
        <end position="231"/>
    </location>
</feature>
<feature type="coiled-coil region" evidence="1">
    <location>
        <begin position="543"/>
        <end position="577"/>
    </location>
</feature>
<name>A0A0F4KPX3_9LACO</name>
<feature type="compositionally biased region" description="Polar residues" evidence="2">
    <location>
        <begin position="248"/>
        <end position="259"/>
    </location>
</feature>
<dbReference type="EMBL" id="JXBZ01000015">
    <property type="protein sequence ID" value="KJY48098.1"/>
    <property type="molecule type" value="Genomic_DNA"/>
</dbReference>
<feature type="region of interest" description="Disordered" evidence="2">
    <location>
        <begin position="117"/>
        <end position="142"/>
    </location>
</feature>
<dbReference type="PATRIC" id="fig|1218508.4.peg.1661"/>
<dbReference type="RefSeq" id="WP_045923520.1">
    <property type="nucleotide sequence ID" value="NZ_JBHTHW010000006.1"/>
</dbReference>
<keyword evidence="3" id="KW-0812">Transmembrane</keyword>
<dbReference type="Proteomes" id="UP000033695">
    <property type="component" value="Unassembled WGS sequence"/>
</dbReference>
<keyword evidence="3" id="KW-1133">Transmembrane helix</keyword>
<evidence type="ECO:0000313" key="4">
    <source>
        <dbReference type="EMBL" id="KJY48098.1"/>
    </source>
</evidence>
<evidence type="ECO:0000313" key="5">
    <source>
        <dbReference type="Proteomes" id="UP000033695"/>
    </source>
</evidence>
<feature type="transmembrane region" description="Helical" evidence="3">
    <location>
        <begin position="594"/>
        <end position="614"/>
    </location>
</feature>
<sequence>MDKTNLLALELVNIPDDFVNLLREVISKNRGTELIDINQHLFLFPINSKIQDIIEEASFDYPHDVGAYQLRLVELNEDKTSFKIASNFISSHSSVIVEDDGLVIIDDLFNLIDSINKQGKENSDNKDNVSESLPEENKDAENFSNDDEAFAQNDEQIQNEFEEITSAQNQTSNSDPEGEPSDFQDSIKLDEIFNDTNSGQDDHDSSNEDNSSTDTSGLSGDQNISEETNSYDLSDLDDEQEESSKQSPLNYNEDQNNGFNDLEKSEPYESVDVLKDYDNDNARIYEVARHILDSETEPINLEGLNIPSNLESEAINITNEDYQQRINLLNQICNFISNNYHANWKNLENEKVKEAKKANQQNSEKIKSNSFKQKQSEQDQIKSDYATAKEQFIKSNIPKLEAQFDSENKDLLAAKIERSSLDIDNNAKESIKEQQDNLDSYINNLRDLCLKHTVRTADVSDFVKDYQGQQKRLLSDFAEKVAQSNSTISDLNQRLQEKDDQIENLKNTQEDRVQIAIDKALTTEQKRQSDENQQKFIKYQKEIANFEKRLKDQDSIIEQQKKLIDQTNNVNANTSNKYVPTPTITMPSAENKSWKYSFIGLLAILICVCMIFFFRPSNQQPASLQQTPVQNSITTSNQHNFKKGDTFTYTNEKNKKVKIYVDDKHSGHYKDNKGKIHTVTF</sequence>
<gene>
    <name evidence="4" type="ORF">JG29_16140</name>
</gene>
<evidence type="ECO:0000256" key="2">
    <source>
        <dbReference type="SAM" id="MobiDB-lite"/>
    </source>
</evidence>
<proteinExistence type="predicted"/>
<feature type="region of interest" description="Disordered" evidence="2">
    <location>
        <begin position="353"/>
        <end position="381"/>
    </location>
</feature>
<reference evidence="4 5" key="1">
    <citation type="submission" date="2014-12" db="EMBL/GenBank/DDBJ databases">
        <title>Comparative genomics of the lactic acid bacteria isolated from the honey bee gut.</title>
        <authorList>
            <person name="Ellegaard K.M."/>
            <person name="Tamarit D."/>
            <person name="Javelind E."/>
            <person name="Olofsson T."/>
            <person name="Andersson S.G."/>
            <person name="Vasquez A."/>
        </authorList>
    </citation>
    <scope>NUCLEOTIDE SEQUENCE [LARGE SCALE GENOMIC DNA]</scope>
    <source>
        <strain evidence="4 5">Hon2</strain>
    </source>
</reference>
<protein>
    <submittedName>
        <fullName evidence="4">Uncharacterized protein</fullName>
    </submittedName>
</protein>
<feature type="compositionally biased region" description="Basic and acidic residues" evidence="2">
    <location>
        <begin position="118"/>
        <end position="141"/>
    </location>
</feature>
<evidence type="ECO:0000256" key="1">
    <source>
        <dbReference type="SAM" id="Coils"/>
    </source>
</evidence>
<feature type="region of interest" description="Disordered" evidence="2">
    <location>
        <begin position="193"/>
        <end position="264"/>
    </location>
</feature>
<feature type="coiled-coil region" evidence="1">
    <location>
        <begin position="424"/>
        <end position="451"/>
    </location>
</feature>
<dbReference type="STRING" id="1218508.JG29_16140"/>
<keyword evidence="3" id="KW-0472">Membrane</keyword>
<organism evidence="4 5">
    <name type="scientific">Bombilactobacillus mellis</name>
    <dbReference type="NCBI Taxonomy" id="1218508"/>
    <lineage>
        <taxon>Bacteria</taxon>
        <taxon>Bacillati</taxon>
        <taxon>Bacillota</taxon>
        <taxon>Bacilli</taxon>
        <taxon>Lactobacillales</taxon>
        <taxon>Lactobacillaceae</taxon>
        <taxon>Bombilactobacillus</taxon>
    </lineage>
</organism>
<keyword evidence="1" id="KW-0175">Coiled coil</keyword>
<keyword evidence="5" id="KW-1185">Reference proteome</keyword>